<accession>A0A1F4U8R2</accession>
<feature type="coiled-coil region" evidence="1">
    <location>
        <begin position="17"/>
        <end position="54"/>
    </location>
</feature>
<sequence length="83" mass="9766">MRLILIIFLVVFYLFTLVYVESELLKLEVRKEDLKEQSIELQNQEKSLEFQVAELSNLAYIEAAAKERGFTFPEKDEILGIIR</sequence>
<protein>
    <recommendedName>
        <fullName evidence="4">Cell division protein FtsL</fullName>
    </recommendedName>
</protein>
<dbReference type="InterPro" id="IPR007060">
    <property type="entry name" value="FtsL/DivIC"/>
</dbReference>
<dbReference type="Pfam" id="PF04977">
    <property type="entry name" value="DivIC"/>
    <property type="match status" value="1"/>
</dbReference>
<organism evidence="2 3">
    <name type="scientific">candidate division WOR-3 bacterium RBG_13_43_14</name>
    <dbReference type="NCBI Taxonomy" id="1802590"/>
    <lineage>
        <taxon>Bacteria</taxon>
        <taxon>Bacteria division WOR-3</taxon>
    </lineage>
</organism>
<keyword evidence="1" id="KW-0175">Coiled coil</keyword>
<proteinExistence type="predicted"/>
<comment type="caution">
    <text evidence="2">The sequence shown here is derived from an EMBL/GenBank/DDBJ whole genome shotgun (WGS) entry which is preliminary data.</text>
</comment>
<dbReference type="Proteomes" id="UP000177025">
    <property type="component" value="Unassembled WGS sequence"/>
</dbReference>
<evidence type="ECO:0008006" key="4">
    <source>
        <dbReference type="Google" id="ProtNLM"/>
    </source>
</evidence>
<evidence type="ECO:0000256" key="1">
    <source>
        <dbReference type="SAM" id="Coils"/>
    </source>
</evidence>
<name>A0A1F4U8R2_UNCW3</name>
<evidence type="ECO:0000313" key="3">
    <source>
        <dbReference type="Proteomes" id="UP000177025"/>
    </source>
</evidence>
<dbReference type="EMBL" id="MEUM01000114">
    <property type="protein sequence ID" value="OGC41267.1"/>
    <property type="molecule type" value="Genomic_DNA"/>
</dbReference>
<reference evidence="2 3" key="1">
    <citation type="journal article" date="2016" name="Nat. Commun.">
        <title>Thousands of microbial genomes shed light on interconnected biogeochemical processes in an aquifer system.</title>
        <authorList>
            <person name="Anantharaman K."/>
            <person name="Brown C.T."/>
            <person name="Hug L.A."/>
            <person name="Sharon I."/>
            <person name="Castelle C.J."/>
            <person name="Probst A.J."/>
            <person name="Thomas B.C."/>
            <person name="Singh A."/>
            <person name="Wilkins M.J."/>
            <person name="Karaoz U."/>
            <person name="Brodie E.L."/>
            <person name="Williams K.H."/>
            <person name="Hubbard S.S."/>
            <person name="Banfield J.F."/>
        </authorList>
    </citation>
    <scope>NUCLEOTIDE SEQUENCE [LARGE SCALE GENOMIC DNA]</scope>
</reference>
<evidence type="ECO:0000313" key="2">
    <source>
        <dbReference type="EMBL" id="OGC41267.1"/>
    </source>
</evidence>
<dbReference type="AlphaFoldDB" id="A0A1F4U8R2"/>
<gene>
    <name evidence="2" type="ORF">A2Y85_00685</name>
</gene>